<dbReference type="Proteomes" id="UP000305887">
    <property type="component" value="Unassembled WGS sequence"/>
</dbReference>
<reference evidence="1 2" key="1">
    <citation type="submission" date="2019-06" db="EMBL/GenBank/DDBJ databases">
        <title>YIM 131921 draft genome.</title>
        <authorList>
            <person name="Jiang L."/>
        </authorList>
    </citation>
    <scope>NUCLEOTIDE SEQUENCE [LARGE SCALE GENOMIC DNA]</scope>
    <source>
        <strain evidence="1 2">YIM 131921</strain>
    </source>
</reference>
<keyword evidence="2" id="KW-1185">Reference proteome</keyword>
<protein>
    <submittedName>
        <fullName evidence="1">Uncharacterized protein</fullName>
    </submittedName>
</protein>
<accession>A0A5C4MRP6</accession>
<dbReference type="EMBL" id="VDFU01000019">
    <property type="protein sequence ID" value="TNC48194.1"/>
    <property type="molecule type" value="Genomic_DNA"/>
</dbReference>
<organism evidence="1 2">
    <name type="scientific">Rubellimicrobium rubrum</name>
    <dbReference type="NCBI Taxonomy" id="2585369"/>
    <lineage>
        <taxon>Bacteria</taxon>
        <taxon>Pseudomonadati</taxon>
        <taxon>Pseudomonadota</taxon>
        <taxon>Alphaproteobacteria</taxon>
        <taxon>Rhodobacterales</taxon>
        <taxon>Roseobacteraceae</taxon>
        <taxon>Rubellimicrobium</taxon>
    </lineage>
</organism>
<evidence type="ECO:0000313" key="1">
    <source>
        <dbReference type="EMBL" id="TNC48194.1"/>
    </source>
</evidence>
<comment type="caution">
    <text evidence="1">The sequence shown here is derived from an EMBL/GenBank/DDBJ whole genome shotgun (WGS) entry which is preliminary data.</text>
</comment>
<proteinExistence type="predicted"/>
<name>A0A5C4MRP6_9RHOB</name>
<sequence>MADEVHPVPEAEGRSLVFMGDDLVAGAAVLSDGERGFWHYEGATLSPTERPLTFWDNDPFSDGVLL</sequence>
<dbReference type="RefSeq" id="WP_139077891.1">
    <property type="nucleotide sequence ID" value="NZ_VDFU01000019.1"/>
</dbReference>
<evidence type="ECO:0000313" key="2">
    <source>
        <dbReference type="Proteomes" id="UP000305887"/>
    </source>
</evidence>
<gene>
    <name evidence="1" type="ORF">FHG66_15085</name>
</gene>
<dbReference type="AlphaFoldDB" id="A0A5C4MRP6"/>